<dbReference type="EMBL" id="JBHUEO010000005">
    <property type="protein sequence ID" value="MFD1705695.1"/>
    <property type="molecule type" value="Genomic_DNA"/>
</dbReference>
<dbReference type="InterPro" id="IPR003439">
    <property type="entry name" value="ABC_transporter-like_ATP-bd"/>
</dbReference>
<dbReference type="InterPro" id="IPR027417">
    <property type="entry name" value="P-loop_NTPase"/>
</dbReference>
<evidence type="ECO:0000259" key="5">
    <source>
        <dbReference type="PROSITE" id="PS50893"/>
    </source>
</evidence>
<keyword evidence="1" id="KW-0813">Transport</keyword>
<feature type="domain" description="ABC transporter" evidence="5">
    <location>
        <begin position="19"/>
        <end position="249"/>
    </location>
</feature>
<dbReference type="Proteomes" id="UP001597301">
    <property type="component" value="Unassembled WGS sequence"/>
</dbReference>
<name>A0ABW4KBX0_9BACI</name>
<dbReference type="InterPro" id="IPR017871">
    <property type="entry name" value="ABC_transporter-like_CS"/>
</dbReference>
<gene>
    <name evidence="6" type="ORF">ACFSCZ_02895</name>
</gene>
<dbReference type="SUPFAM" id="SSF52540">
    <property type="entry name" value="P-loop containing nucleoside triphosphate hydrolases"/>
    <property type="match status" value="1"/>
</dbReference>
<dbReference type="SMART" id="SM00382">
    <property type="entry name" value="AAA"/>
    <property type="match status" value="1"/>
</dbReference>
<organism evidence="6 7">
    <name type="scientific">Siminovitchia sediminis</name>
    <dbReference type="NCBI Taxonomy" id="1274353"/>
    <lineage>
        <taxon>Bacteria</taxon>
        <taxon>Bacillati</taxon>
        <taxon>Bacillota</taxon>
        <taxon>Bacilli</taxon>
        <taxon>Bacillales</taxon>
        <taxon>Bacillaceae</taxon>
        <taxon>Siminovitchia</taxon>
    </lineage>
</organism>
<dbReference type="PROSITE" id="PS50893">
    <property type="entry name" value="ABC_TRANSPORTER_2"/>
    <property type="match status" value="1"/>
</dbReference>
<dbReference type="InterPro" id="IPR003593">
    <property type="entry name" value="AAA+_ATPase"/>
</dbReference>
<keyword evidence="4" id="KW-1278">Translocase</keyword>
<dbReference type="Gene3D" id="3.40.50.300">
    <property type="entry name" value="P-loop containing nucleotide triphosphate hydrolases"/>
    <property type="match status" value="1"/>
</dbReference>
<dbReference type="RefSeq" id="WP_380772243.1">
    <property type="nucleotide sequence ID" value="NZ_JBHUEO010000005.1"/>
</dbReference>
<dbReference type="GO" id="GO:0005524">
    <property type="term" value="F:ATP binding"/>
    <property type="evidence" value="ECO:0007669"/>
    <property type="project" value="UniProtKB-KW"/>
</dbReference>
<keyword evidence="7" id="KW-1185">Reference proteome</keyword>
<protein>
    <submittedName>
        <fullName evidence="6">ABC transporter ATP-binding protein</fullName>
    </submittedName>
</protein>
<dbReference type="PANTHER" id="PTHR42788:SF13">
    <property type="entry name" value="ALIPHATIC SULFONATES IMPORT ATP-BINDING PROTEIN SSUB"/>
    <property type="match status" value="1"/>
</dbReference>
<dbReference type="CDD" id="cd03293">
    <property type="entry name" value="ABC_NrtD_SsuB_transporters"/>
    <property type="match status" value="1"/>
</dbReference>
<dbReference type="InterPro" id="IPR050166">
    <property type="entry name" value="ABC_transporter_ATP-bind"/>
</dbReference>
<keyword evidence="2" id="KW-0547">Nucleotide-binding</keyword>
<accession>A0ABW4KBX0</accession>
<evidence type="ECO:0000256" key="1">
    <source>
        <dbReference type="ARBA" id="ARBA00022448"/>
    </source>
</evidence>
<reference evidence="7" key="1">
    <citation type="journal article" date="2019" name="Int. J. Syst. Evol. Microbiol.">
        <title>The Global Catalogue of Microorganisms (GCM) 10K type strain sequencing project: providing services to taxonomists for standard genome sequencing and annotation.</title>
        <authorList>
            <consortium name="The Broad Institute Genomics Platform"/>
            <consortium name="The Broad Institute Genome Sequencing Center for Infectious Disease"/>
            <person name="Wu L."/>
            <person name="Ma J."/>
        </authorList>
    </citation>
    <scope>NUCLEOTIDE SEQUENCE [LARGE SCALE GENOMIC DNA]</scope>
    <source>
        <strain evidence="7">CGMCC 1.12295</strain>
    </source>
</reference>
<dbReference type="PROSITE" id="PS00211">
    <property type="entry name" value="ABC_TRANSPORTER_1"/>
    <property type="match status" value="1"/>
</dbReference>
<evidence type="ECO:0000313" key="7">
    <source>
        <dbReference type="Proteomes" id="UP001597301"/>
    </source>
</evidence>
<dbReference type="Pfam" id="PF00005">
    <property type="entry name" value="ABC_tran"/>
    <property type="match status" value="1"/>
</dbReference>
<proteinExistence type="predicted"/>
<evidence type="ECO:0000256" key="3">
    <source>
        <dbReference type="ARBA" id="ARBA00022840"/>
    </source>
</evidence>
<sequence length="268" mass="30796">MNKNQVIAKPKTKSTVIEMRHVELTYQTDKQFVTALKDINLQIEEGSFVCVLGPSGCGKTTLLRIIAGFHQATSGEVLLDGEPISPKPDRHRGVVFQQQMLYPWLNIEKNVEFGLKMRNVPLQERRKIVNHYLEMVGLSQFKKAKSYELSGGMKQRASIARVLANDPRIVLMDEPFGALDAMTKEQMQDNIRNIWRETNKTIFFITHDVEEALLLGTHIIVLSSRPGRIIKEMYSDLPYEIEEGRGRMYRSETDFVERREEIINLISS</sequence>
<evidence type="ECO:0000256" key="4">
    <source>
        <dbReference type="ARBA" id="ARBA00022967"/>
    </source>
</evidence>
<comment type="caution">
    <text evidence="6">The sequence shown here is derived from an EMBL/GenBank/DDBJ whole genome shotgun (WGS) entry which is preliminary data.</text>
</comment>
<evidence type="ECO:0000313" key="6">
    <source>
        <dbReference type="EMBL" id="MFD1705695.1"/>
    </source>
</evidence>
<dbReference type="PANTHER" id="PTHR42788">
    <property type="entry name" value="TAURINE IMPORT ATP-BINDING PROTEIN-RELATED"/>
    <property type="match status" value="1"/>
</dbReference>
<keyword evidence="3 6" id="KW-0067">ATP-binding</keyword>
<evidence type="ECO:0000256" key="2">
    <source>
        <dbReference type="ARBA" id="ARBA00022741"/>
    </source>
</evidence>